<evidence type="ECO:0000256" key="1">
    <source>
        <dbReference type="SAM" id="MobiDB-lite"/>
    </source>
</evidence>
<dbReference type="AlphaFoldDB" id="A0A285NRB1"/>
<sequence length="417" mass="47690">MKPRIVFVKTPDPRGVVDTLIKGLSKSLSARNFEVKIVEPTQNNIQEVVNEIIEYKPLFTFDFNLDGLIFAEKDGQQKILADIIGNIHVTWFLDDPMIHFTKLKPALQSNQLLYLTIDIEHGQWLGSIGKNVAFLAPGINPSDFPPPNVEKEFDLAFVGPVADPDNIEHSWKERFDDNLFGFAVELGRMLYRNPDMPVRFASGYLLSQYNQDFQQAMIKFQQEREEEFMQYLTEITLYAMHMRRWNIIDSIEDFEINILGPVDGETKDNVVVYPKIIANEDIISFLSKTKITLLSHPPFIPTGLAYSVFASVGANSLTMVEERLSSKSFLIDGRDIITYHPIDSIEIEGKIAYYLEEAPSEREAIAKQGRDTVFQNHTILQRGEFLANMLNDIIKRASQEDEKKEQVSEEPPPEKLN</sequence>
<reference evidence="4" key="1">
    <citation type="submission" date="2017-09" db="EMBL/GenBank/DDBJ databases">
        <authorList>
            <person name="Varghese N."/>
            <person name="Submissions S."/>
        </authorList>
    </citation>
    <scope>NUCLEOTIDE SEQUENCE [LARGE SCALE GENOMIC DNA]</scope>
    <source>
        <strain evidence="4">DSM 15103</strain>
    </source>
</reference>
<dbReference type="InterPro" id="IPR055259">
    <property type="entry name" value="YkvP/CgeB_Glyco_trans-like"/>
</dbReference>
<dbReference type="EMBL" id="OBEI01000009">
    <property type="protein sequence ID" value="SNZ10161.1"/>
    <property type="molecule type" value="Genomic_DNA"/>
</dbReference>
<keyword evidence="4" id="KW-1185">Reference proteome</keyword>
<dbReference type="OrthoDB" id="9259at2"/>
<name>A0A285NRB1_9AQUI</name>
<evidence type="ECO:0000259" key="2">
    <source>
        <dbReference type="Pfam" id="PF13524"/>
    </source>
</evidence>
<gene>
    <name evidence="3" type="ORF">SAMN06265182_1763</name>
</gene>
<protein>
    <submittedName>
        <fullName evidence="3">Glycosyl transferases group 1</fullName>
    </submittedName>
</protein>
<dbReference type="GO" id="GO:0016740">
    <property type="term" value="F:transferase activity"/>
    <property type="evidence" value="ECO:0007669"/>
    <property type="project" value="UniProtKB-KW"/>
</dbReference>
<feature type="region of interest" description="Disordered" evidence="1">
    <location>
        <begin position="397"/>
        <end position="417"/>
    </location>
</feature>
<accession>A0A285NRB1</accession>
<dbReference type="Pfam" id="PF13524">
    <property type="entry name" value="Glyco_trans_1_2"/>
    <property type="match status" value="1"/>
</dbReference>
<evidence type="ECO:0000313" key="3">
    <source>
        <dbReference type="EMBL" id="SNZ10161.1"/>
    </source>
</evidence>
<feature type="domain" description="Spore protein YkvP/CgeB glycosyl transferase-like" evidence="2">
    <location>
        <begin position="245"/>
        <end position="386"/>
    </location>
</feature>
<keyword evidence="3" id="KW-0808">Transferase</keyword>
<proteinExistence type="predicted"/>
<organism evidence="3 4">
    <name type="scientific">Persephonella hydrogeniphila</name>
    <dbReference type="NCBI Taxonomy" id="198703"/>
    <lineage>
        <taxon>Bacteria</taxon>
        <taxon>Pseudomonadati</taxon>
        <taxon>Aquificota</taxon>
        <taxon>Aquificia</taxon>
        <taxon>Aquificales</taxon>
        <taxon>Hydrogenothermaceae</taxon>
        <taxon>Persephonella</taxon>
    </lineage>
</organism>
<dbReference type="Proteomes" id="UP000219036">
    <property type="component" value="Unassembled WGS sequence"/>
</dbReference>
<evidence type="ECO:0000313" key="4">
    <source>
        <dbReference type="Proteomes" id="UP000219036"/>
    </source>
</evidence>
<dbReference type="RefSeq" id="WP_097000919.1">
    <property type="nucleotide sequence ID" value="NZ_OBEI01000009.1"/>
</dbReference>